<accession>A0AAV9ZP64</accession>
<name>A0AAV9ZP64_9AGAR</name>
<feature type="compositionally biased region" description="Basic and acidic residues" evidence="1">
    <location>
        <begin position="23"/>
        <end position="36"/>
    </location>
</feature>
<organism evidence="2 3">
    <name type="scientific">Favolaschia claudopus</name>
    <dbReference type="NCBI Taxonomy" id="2862362"/>
    <lineage>
        <taxon>Eukaryota</taxon>
        <taxon>Fungi</taxon>
        <taxon>Dikarya</taxon>
        <taxon>Basidiomycota</taxon>
        <taxon>Agaricomycotina</taxon>
        <taxon>Agaricomycetes</taxon>
        <taxon>Agaricomycetidae</taxon>
        <taxon>Agaricales</taxon>
        <taxon>Marasmiineae</taxon>
        <taxon>Mycenaceae</taxon>
        <taxon>Favolaschia</taxon>
    </lineage>
</organism>
<sequence length="114" mass="12417">MQNLEDVIERCGQAHGRSPLQSGDHDKVGRFRERASQDGSTAAESTFEVLVAFWPNILPDSLNNDEGSPALDFKYTLDEFTQLVLVLKAHGLAFVATLPSQTGIVASLNSQLDT</sequence>
<dbReference type="AlphaFoldDB" id="A0AAV9ZP64"/>
<keyword evidence="3" id="KW-1185">Reference proteome</keyword>
<dbReference type="EMBL" id="JAWWNJ010000127">
    <property type="protein sequence ID" value="KAK6987958.1"/>
    <property type="molecule type" value="Genomic_DNA"/>
</dbReference>
<feature type="region of interest" description="Disordered" evidence="1">
    <location>
        <begin position="12"/>
        <end position="43"/>
    </location>
</feature>
<dbReference type="Proteomes" id="UP001362999">
    <property type="component" value="Unassembled WGS sequence"/>
</dbReference>
<gene>
    <name evidence="2" type="ORF">R3P38DRAFT_2805209</name>
</gene>
<comment type="caution">
    <text evidence="2">The sequence shown here is derived from an EMBL/GenBank/DDBJ whole genome shotgun (WGS) entry which is preliminary data.</text>
</comment>
<reference evidence="2 3" key="1">
    <citation type="journal article" date="2024" name="J Genomics">
        <title>Draft genome sequencing and assembly of Favolaschia claudopus CIRM-BRFM 2984 isolated from oak limbs.</title>
        <authorList>
            <person name="Navarro D."/>
            <person name="Drula E."/>
            <person name="Chaduli D."/>
            <person name="Cazenave R."/>
            <person name="Ahrendt S."/>
            <person name="Wang J."/>
            <person name="Lipzen A."/>
            <person name="Daum C."/>
            <person name="Barry K."/>
            <person name="Grigoriev I.V."/>
            <person name="Favel A."/>
            <person name="Rosso M.N."/>
            <person name="Martin F."/>
        </authorList>
    </citation>
    <scope>NUCLEOTIDE SEQUENCE [LARGE SCALE GENOMIC DNA]</scope>
    <source>
        <strain evidence="2 3">CIRM-BRFM 2984</strain>
    </source>
</reference>
<evidence type="ECO:0000313" key="2">
    <source>
        <dbReference type="EMBL" id="KAK6987958.1"/>
    </source>
</evidence>
<protein>
    <submittedName>
        <fullName evidence="2">Uncharacterized protein</fullName>
    </submittedName>
</protein>
<evidence type="ECO:0000313" key="3">
    <source>
        <dbReference type="Proteomes" id="UP001362999"/>
    </source>
</evidence>
<evidence type="ECO:0000256" key="1">
    <source>
        <dbReference type="SAM" id="MobiDB-lite"/>
    </source>
</evidence>
<proteinExistence type="predicted"/>